<keyword evidence="3" id="KW-1185">Reference proteome</keyword>
<proteinExistence type="predicted"/>
<gene>
    <name evidence="2" type="ORF">FC34_GL001332</name>
</gene>
<dbReference type="SUPFAM" id="SSF55174">
    <property type="entry name" value="Alpha-L RNA-binding motif"/>
    <property type="match status" value="1"/>
</dbReference>
<comment type="caution">
    <text evidence="2">The sequence shown here is derived from an EMBL/GenBank/DDBJ whole genome shotgun (WGS) entry which is preliminary data.</text>
</comment>
<name>A0A0R2B5F5_9LACO</name>
<dbReference type="GO" id="GO:0003723">
    <property type="term" value="F:RNA binding"/>
    <property type="evidence" value="ECO:0007669"/>
    <property type="project" value="UniProtKB-KW"/>
</dbReference>
<evidence type="ECO:0000256" key="1">
    <source>
        <dbReference type="PROSITE-ProRule" id="PRU00182"/>
    </source>
</evidence>
<dbReference type="CDD" id="cd00165">
    <property type="entry name" value="S4"/>
    <property type="match status" value="1"/>
</dbReference>
<dbReference type="PATRIC" id="fig|1423727.3.peg.1352"/>
<dbReference type="InterPro" id="IPR036986">
    <property type="entry name" value="S4_RNA-bd_sf"/>
</dbReference>
<reference evidence="2 3" key="1">
    <citation type="journal article" date="2015" name="Genome Announc.">
        <title>Expanding the biotechnology potential of lactobacilli through comparative genomics of 213 strains and associated genera.</title>
        <authorList>
            <person name="Sun Z."/>
            <person name="Harris H.M."/>
            <person name="McCann A."/>
            <person name="Guo C."/>
            <person name="Argimon S."/>
            <person name="Zhang W."/>
            <person name="Yang X."/>
            <person name="Jeffery I.B."/>
            <person name="Cooney J.C."/>
            <person name="Kagawa T.F."/>
            <person name="Liu W."/>
            <person name="Song Y."/>
            <person name="Salvetti E."/>
            <person name="Wrobel A."/>
            <person name="Rasinkangas P."/>
            <person name="Parkhill J."/>
            <person name="Rea M.C."/>
            <person name="O'Sullivan O."/>
            <person name="Ritari J."/>
            <person name="Douillard F.P."/>
            <person name="Paul Ross R."/>
            <person name="Yang R."/>
            <person name="Briner A.E."/>
            <person name="Felis G.E."/>
            <person name="de Vos W.M."/>
            <person name="Barrangou R."/>
            <person name="Klaenhammer T.R."/>
            <person name="Caufield P.W."/>
            <person name="Cui Y."/>
            <person name="Zhang H."/>
            <person name="O'Toole P.W."/>
        </authorList>
    </citation>
    <scope>NUCLEOTIDE SEQUENCE [LARGE SCALE GENOMIC DNA]</scope>
    <source>
        <strain evidence="2 3">DSM 23927</strain>
    </source>
</reference>
<evidence type="ECO:0000313" key="3">
    <source>
        <dbReference type="Proteomes" id="UP000051672"/>
    </source>
</evidence>
<keyword evidence="1" id="KW-0694">RNA-binding</keyword>
<sequence length="56" mass="5910">MLKEAGIIDSGGQAKPFLATQTVLVNGEADDRRGRKLHPGDTVTLADGQAFTIEAQ</sequence>
<dbReference type="STRING" id="1423727.FC34_GL001332"/>
<dbReference type="Pfam" id="PF13275">
    <property type="entry name" value="S4_2"/>
    <property type="match status" value="1"/>
</dbReference>
<accession>A0A0R2B5F5</accession>
<dbReference type="AlphaFoldDB" id="A0A0R2B5F5"/>
<dbReference type="PROSITE" id="PS50889">
    <property type="entry name" value="S4"/>
    <property type="match status" value="1"/>
</dbReference>
<protein>
    <submittedName>
        <fullName evidence="2">Uncharacterized protein</fullName>
    </submittedName>
</protein>
<dbReference type="EMBL" id="AYZQ01000003">
    <property type="protein sequence ID" value="KRM71675.1"/>
    <property type="molecule type" value="Genomic_DNA"/>
</dbReference>
<organism evidence="2 3">
    <name type="scientific">Lacticaseibacillus brantae DSM 23927</name>
    <dbReference type="NCBI Taxonomy" id="1423727"/>
    <lineage>
        <taxon>Bacteria</taxon>
        <taxon>Bacillati</taxon>
        <taxon>Bacillota</taxon>
        <taxon>Bacilli</taxon>
        <taxon>Lactobacillales</taxon>
        <taxon>Lactobacillaceae</taxon>
        <taxon>Lacticaseibacillus</taxon>
    </lineage>
</organism>
<evidence type="ECO:0000313" key="2">
    <source>
        <dbReference type="EMBL" id="KRM71675.1"/>
    </source>
</evidence>
<dbReference type="Proteomes" id="UP000051672">
    <property type="component" value="Unassembled WGS sequence"/>
</dbReference>
<dbReference type="Gene3D" id="3.10.290.10">
    <property type="entry name" value="RNA-binding S4 domain"/>
    <property type="match status" value="1"/>
</dbReference>